<name>A0ABU5SKN4_9BACT</name>
<comment type="caution">
    <text evidence="1">The sequence shown here is derived from an EMBL/GenBank/DDBJ whole genome shotgun (WGS) entry which is preliminary data.</text>
</comment>
<dbReference type="RefSeq" id="WP_323259657.1">
    <property type="nucleotide sequence ID" value="NZ_JAYGIM010000011.1"/>
</dbReference>
<proteinExistence type="predicted"/>
<keyword evidence="2" id="KW-1185">Reference proteome</keyword>
<dbReference type="EMBL" id="JAYGIM010000011">
    <property type="protein sequence ID" value="MEA5427861.1"/>
    <property type="molecule type" value="Genomic_DNA"/>
</dbReference>
<reference evidence="1 2" key="1">
    <citation type="submission" date="2023-12" db="EMBL/GenBank/DDBJ databases">
        <title>Novel species of the genus Arcicella isolated from rivers.</title>
        <authorList>
            <person name="Lu H."/>
        </authorList>
    </citation>
    <scope>NUCLEOTIDE SEQUENCE [LARGE SCALE GENOMIC DNA]</scope>
    <source>
        <strain evidence="1 2">DC25W</strain>
    </source>
</reference>
<evidence type="ECO:0000313" key="1">
    <source>
        <dbReference type="EMBL" id="MEA5427861.1"/>
    </source>
</evidence>
<organism evidence="1 2">
    <name type="scientific">Arcicella lustrica</name>
    <dbReference type="NCBI Taxonomy" id="2984196"/>
    <lineage>
        <taxon>Bacteria</taxon>
        <taxon>Pseudomonadati</taxon>
        <taxon>Bacteroidota</taxon>
        <taxon>Cytophagia</taxon>
        <taxon>Cytophagales</taxon>
        <taxon>Flectobacillaceae</taxon>
        <taxon>Arcicella</taxon>
    </lineage>
</organism>
<dbReference type="Proteomes" id="UP001302222">
    <property type="component" value="Unassembled WGS sequence"/>
</dbReference>
<sequence length="134" mass="14946">MILKYLAPSLAQFSKTKQSKILSTFKKDVIQKLRNDFEIIDEQITVNNGNKFVAVEINYPTFFSCAEALRPHILLGLTVAELLLSPVNLPVSSMINQVAKRQVEISNIGCINPVENAADKLSAITWRIAERVMG</sequence>
<evidence type="ECO:0000313" key="2">
    <source>
        <dbReference type="Proteomes" id="UP001302222"/>
    </source>
</evidence>
<gene>
    <name evidence="1" type="ORF">VB798_14815</name>
</gene>
<protein>
    <submittedName>
        <fullName evidence="1">Uncharacterized protein</fullName>
    </submittedName>
</protein>
<accession>A0ABU5SKN4</accession>